<dbReference type="InterPro" id="IPR021136">
    <property type="entry name" value="Flagellar_hook_control-like_C"/>
</dbReference>
<dbReference type="OrthoDB" id="1792985at2"/>
<dbReference type="PANTHER" id="PTHR37533:SF2">
    <property type="entry name" value="FLAGELLAR HOOK-LENGTH CONTROL PROTEIN"/>
    <property type="match status" value="1"/>
</dbReference>
<dbReference type="InterPro" id="IPR038610">
    <property type="entry name" value="FliK-like_C_sf"/>
</dbReference>
<accession>A0A4P7XFF9</accession>
<feature type="compositionally biased region" description="Low complexity" evidence="1">
    <location>
        <begin position="89"/>
        <end position="103"/>
    </location>
</feature>
<evidence type="ECO:0000256" key="1">
    <source>
        <dbReference type="SAM" id="MobiDB-lite"/>
    </source>
</evidence>
<reference evidence="3 4" key="1">
    <citation type="submission" date="2018-07" db="EMBL/GenBank/DDBJ databases">
        <title>Marsedoiliclastica nanhaica gen. nov. sp. nov., a novel marine hydrocarbonoclastic bacterium isolated from an in-situ enriched hydrocarbon-degrading consortium in deep-sea sediment.</title>
        <authorList>
            <person name="Dong C."/>
            <person name="Ma T."/>
            <person name="Liu R."/>
            <person name="Shao Z."/>
        </authorList>
    </citation>
    <scope>NUCLEOTIDE SEQUENCE [LARGE SCALE GENOMIC DNA]</scope>
    <source>
        <strain evidence="4">soil36-7</strain>
    </source>
</reference>
<dbReference type="AlphaFoldDB" id="A0A4P7XFF9"/>
<evidence type="ECO:0000313" key="3">
    <source>
        <dbReference type="EMBL" id="QCF25678.1"/>
    </source>
</evidence>
<feature type="region of interest" description="Disordered" evidence="1">
    <location>
        <begin position="324"/>
        <end position="379"/>
    </location>
</feature>
<protein>
    <submittedName>
        <fullName evidence="3">Flagellar hook-length control protein FliK</fullName>
    </submittedName>
</protein>
<organism evidence="3 4">
    <name type="scientific">Hydrocarboniclastica marina</name>
    <dbReference type="NCBI Taxonomy" id="2259620"/>
    <lineage>
        <taxon>Bacteria</taxon>
        <taxon>Pseudomonadati</taxon>
        <taxon>Pseudomonadota</taxon>
        <taxon>Gammaproteobacteria</taxon>
        <taxon>Alteromonadales</taxon>
        <taxon>Alteromonadaceae</taxon>
        <taxon>Hydrocarboniclastica</taxon>
    </lineage>
</organism>
<feature type="region of interest" description="Disordered" evidence="1">
    <location>
        <begin position="1"/>
        <end position="111"/>
    </location>
</feature>
<keyword evidence="3" id="KW-0966">Cell projection</keyword>
<dbReference type="KEGG" id="hmi:soil367_06970"/>
<dbReference type="PANTHER" id="PTHR37533">
    <property type="entry name" value="FLAGELLAR HOOK-LENGTH CONTROL PROTEIN"/>
    <property type="match status" value="1"/>
</dbReference>
<feature type="domain" description="Flagellar hook-length control protein-like C-terminal" evidence="2">
    <location>
        <begin position="250"/>
        <end position="331"/>
    </location>
</feature>
<feature type="compositionally biased region" description="Basic and acidic residues" evidence="1">
    <location>
        <begin position="42"/>
        <end position="88"/>
    </location>
</feature>
<dbReference type="InterPro" id="IPR052563">
    <property type="entry name" value="FliK"/>
</dbReference>
<dbReference type="Gene3D" id="3.30.750.140">
    <property type="match status" value="1"/>
</dbReference>
<proteinExistence type="predicted"/>
<name>A0A4P7XFF9_9ALTE</name>
<keyword evidence="4" id="KW-1185">Reference proteome</keyword>
<dbReference type="CDD" id="cd17470">
    <property type="entry name" value="T3SS_Flik_C"/>
    <property type="match status" value="1"/>
</dbReference>
<evidence type="ECO:0000259" key="2">
    <source>
        <dbReference type="Pfam" id="PF02120"/>
    </source>
</evidence>
<keyword evidence="3" id="KW-0282">Flagellum</keyword>
<evidence type="ECO:0000313" key="4">
    <source>
        <dbReference type="Proteomes" id="UP000298049"/>
    </source>
</evidence>
<dbReference type="EMBL" id="CP031093">
    <property type="protein sequence ID" value="QCF25678.1"/>
    <property type="molecule type" value="Genomic_DNA"/>
</dbReference>
<keyword evidence="3" id="KW-0969">Cilium</keyword>
<gene>
    <name evidence="3" type="ORF">soil367_06970</name>
</gene>
<dbReference type="Pfam" id="PF02120">
    <property type="entry name" value="Flg_hook"/>
    <property type="match status" value="1"/>
</dbReference>
<dbReference type="Proteomes" id="UP000298049">
    <property type="component" value="Chromosome"/>
</dbReference>
<sequence>MVESALLPDITRVKPDKSSSPRSAAGPAEPGAFEKVQADLSEANRKPGRADQARPENQRPDKAGPEDVAAKKEKATTDAEEPAAKRPGEPAAKSSAKPAAKAVAAEEKLPVESPDEVEAIDGVLALFMPAAQPVTSGNALPSVAAPAVAGSAGSAREFFLQMAQGGAAVKPGEGAAANTMTAIDPQAFKATLAEAADGKLAQSLETPGISLTTGARGAEIREGSAVIRQYSTTVDTPVQQGDWGDKMAGKISWLASQRISLAEIHVNPADLGPVDVRVSVQNDQASVSVHAANPTVRDLLELHGNRLRDMMQENGMNLARMDVSDQPAGQQRQAQGESDDGGQQSRSGADGDTLGELSGDAVNTGELHVQWRSQVDTYA</sequence>
<dbReference type="RefSeq" id="WP_136548201.1">
    <property type="nucleotide sequence ID" value="NZ_CP031093.1"/>
</dbReference>
<feature type="compositionally biased region" description="Polar residues" evidence="1">
    <location>
        <begin position="327"/>
        <end position="347"/>
    </location>
</feature>